<name>A0ABS3B7W9_9XANT</name>
<proteinExistence type="predicted"/>
<sequence length="106" mass="12171">MSPKGSSVSTSGSVCFTGFEVQFLVGKTEESINNPQYCRYSIEKAEFIEMISSRPSSEFYLPSHVRAKVYFSERDVYFIDNNGIVRSGNKKFFIDKEQFSKVLKLR</sequence>
<comment type="caution">
    <text evidence="1">The sequence shown here is derived from an EMBL/GenBank/DDBJ whole genome shotgun (WGS) entry which is preliminary data.</text>
</comment>
<protein>
    <submittedName>
        <fullName evidence="1">Uncharacterized protein</fullName>
    </submittedName>
</protein>
<dbReference type="RefSeq" id="WP_206231052.1">
    <property type="nucleotide sequence ID" value="NZ_JAFIWB010000037.1"/>
</dbReference>
<dbReference type="EMBL" id="JAFIWB010000037">
    <property type="protein sequence ID" value="MBN6104707.1"/>
    <property type="molecule type" value="Genomic_DNA"/>
</dbReference>
<evidence type="ECO:0000313" key="1">
    <source>
        <dbReference type="EMBL" id="MBN6104707.1"/>
    </source>
</evidence>
<evidence type="ECO:0000313" key="2">
    <source>
        <dbReference type="Proteomes" id="UP000695802"/>
    </source>
</evidence>
<gene>
    <name evidence="1" type="ORF">JR064_21315</name>
</gene>
<organism evidence="1 2">
    <name type="scientific">Xanthomonas bonasiae</name>
    <dbReference type="NCBI Taxonomy" id="2810351"/>
    <lineage>
        <taxon>Bacteria</taxon>
        <taxon>Pseudomonadati</taxon>
        <taxon>Pseudomonadota</taxon>
        <taxon>Gammaproteobacteria</taxon>
        <taxon>Lysobacterales</taxon>
        <taxon>Lysobacteraceae</taxon>
        <taxon>Xanthomonas</taxon>
    </lineage>
</organism>
<keyword evidence="2" id="KW-1185">Reference proteome</keyword>
<reference evidence="1 2" key="1">
    <citation type="submission" date="2021-02" db="EMBL/GenBank/DDBJ databases">
        <title>Taxonomically Unique Crown Gall-Associated Xanthomonas Stains Have Deficiency in Virulence Repertories.</title>
        <authorList>
            <person name="Mafakheri H."/>
            <person name="Taghavi S.M."/>
            <person name="Dimkic I."/>
            <person name="Nemanja K."/>
            <person name="Osdaghi E."/>
        </authorList>
    </citation>
    <scope>NUCLEOTIDE SEQUENCE [LARGE SCALE GENOMIC DNA]</scope>
    <source>
        <strain evidence="1 2">FX4</strain>
    </source>
</reference>
<accession>A0ABS3B7W9</accession>
<dbReference type="Proteomes" id="UP000695802">
    <property type="component" value="Unassembled WGS sequence"/>
</dbReference>